<gene>
    <name evidence="2" type="ORF">SAMN05660472_02558</name>
</gene>
<sequence length="126" mass="14934">MKVVVITILILVVFFIASLYFTYYLNQSAETFIDMIEKLDKSITQENWEEAQEHIERVMKEWDKTKKIWLGFLEHYEIDMIDIILARTQKYVTIEERSLALGGVAELKLLVEHILDKQTLKLQNIL</sequence>
<evidence type="ECO:0000256" key="1">
    <source>
        <dbReference type="SAM" id="Phobius"/>
    </source>
</evidence>
<dbReference type="OrthoDB" id="3034917at2"/>
<dbReference type="RefSeq" id="WP_090554178.1">
    <property type="nucleotide sequence ID" value="NZ_FNFP01000007.1"/>
</dbReference>
<organism evidence="2 3">
    <name type="scientific">Natronincola ferrireducens</name>
    <dbReference type="NCBI Taxonomy" id="393762"/>
    <lineage>
        <taxon>Bacteria</taxon>
        <taxon>Bacillati</taxon>
        <taxon>Bacillota</taxon>
        <taxon>Clostridia</taxon>
        <taxon>Peptostreptococcales</taxon>
        <taxon>Natronincolaceae</taxon>
        <taxon>Natronincola</taxon>
    </lineage>
</organism>
<dbReference type="InterPro" id="IPR025373">
    <property type="entry name" value="DUF4363"/>
</dbReference>
<keyword evidence="1" id="KW-0812">Transmembrane</keyword>
<evidence type="ECO:0000313" key="3">
    <source>
        <dbReference type="Proteomes" id="UP000198718"/>
    </source>
</evidence>
<evidence type="ECO:0000313" key="2">
    <source>
        <dbReference type="EMBL" id="SDL06819.1"/>
    </source>
</evidence>
<dbReference type="AlphaFoldDB" id="A0A1G9H1R9"/>
<keyword evidence="1" id="KW-1133">Transmembrane helix</keyword>
<dbReference type="Pfam" id="PF14276">
    <property type="entry name" value="DUF4363"/>
    <property type="match status" value="1"/>
</dbReference>
<name>A0A1G9H1R9_9FIRM</name>
<dbReference type="Proteomes" id="UP000198718">
    <property type="component" value="Unassembled WGS sequence"/>
</dbReference>
<feature type="transmembrane region" description="Helical" evidence="1">
    <location>
        <begin position="6"/>
        <end position="25"/>
    </location>
</feature>
<accession>A0A1G9H1R9</accession>
<protein>
    <recommendedName>
        <fullName evidence="4">DUF4363 family protein</fullName>
    </recommendedName>
</protein>
<evidence type="ECO:0008006" key="4">
    <source>
        <dbReference type="Google" id="ProtNLM"/>
    </source>
</evidence>
<keyword evidence="1" id="KW-0472">Membrane</keyword>
<keyword evidence="3" id="KW-1185">Reference proteome</keyword>
<dbReference type="STRING" id="393762.SAMN05660472_02558"/>
<proteinExistence type="predicted"/>
<reference evidence="2 3" key="1">
    <citation type="submission" date="2016-10" db="EMBL/GenBank/DDBJ databases">
        <authorList>
            <person name="de Groot N.N."/>
        </authorList>
    </citation>
    <scope>NUCLEOTIDE SEQUENCE [LARGE SCALE GENOMIC DNA]</scope>
    <source>
        <strain evidence="2 3">DSM 18346</strain>
    </source>
</reference>
<dbReference type="EMBL" id="FNFP01000007">
    <property type="protein sequence ID" value="SDL06819.1"/>
    <property type="molecule type" value="Genomic_DNA"/>
</dbReference>